<dbReference type="RefSeq" id="WP_115567983.1">
    <property type="nucleotide sequence ID" value="NZ_QRGR01000036.1"/>
</dbReference>
<accession>A0A3D8L3L4</accession>
<dbReference type="AlphaFoldDB" id="A0A3D8L3L4"/>
<comment type="caution">
    <text evidence="1">The sequence shown here is derived from an EMBL/GenBank/DDBJ whole genome shotgun (WGS) entry which is preliminary data.</text>
</comment>
<dbReference type="Proteomes" id="UP000256708">
    <property type="component" value="Unassembled WGS sequence"/>
</dbReference>
<proteinExistence type="predicted"/>
<keyword evidence="2" id="KW-1185">Reference proteome</keyword>
<dbReference type="EMBL" id="QRGR01000036">
    <property type="protein sequence ID" value="RDV11936.1"/>
    <property type="molecule type" value="Genomic_DNA"/>
</dbReference>
<evidence type="ECO:0000313" key="2">
    <source>
        <dbReference type="Proteomes" id="UP000256708"/>
    </source>
</evidence>
<name>A0A3D8L3L4_9BACT</name>
<reference evidence="2" key="1">
    <citation type="submission" date="2018-08" db="EMBL/GenBank/DDBJ databases">
        <authorList>
            <person name="Liu Z.-W."/>
            <person name="Du Z.-J."/>
        </authorList>
    </citation>
    <scope>NUCLEOTIDE SEQUENCE [LARGE SCALE GENOMIC DNA]</scope>
    <source>
        <strain evidence="2">H4X</strain>
    </source>
</reference>
<protein>
    <submittedName>
        <fullName evidence="1">Uncharacterized protein</fullName>
    </submittedName>
</protein>
<organism evidence="1 2">
    <name type="scientific">Pontibacter diazotrophicus</name>
    <dbReference type="NCBI Taxonomy" id="1400979"/>
    <lineage>
        <taxon>Bacteria</taxon>
        <taxon>Pseudomonadati</taxon>
        <taxon>Bacteroidota</taxon>
        <taxon>Cytophagia</taxon>
        <taxon>Cytophagales</taxon>
        <taxon>Hymenobacteraceae</taxon>
        <taxon>Pontibacter</taxon>
    </lineage>
</organism>
<sequence length="108" mass="12140">MTTINLIMGDYTPMEAKEVLLKVVESKINFHKIRNLSAYVHFGKADADSETRIKELKEAREQIIALVQKAIDDNTMIEIGSTIDIAFKVKAQPEENVQGQEVADSYQA</sequence>
<dbReference type="OrthoDB" id="680899at2"/>
<evidence type="ECO:0000313" key="1">
    <source>
        <dbReference type="EMBL" id="RDV11936.1"/>
    </source>
</evidence>
<gene>
    <name evidence="1" type="ORF">DXT99_23215</name>
</gene>